<comment type="similarity">
    <text evidence="6">Belongs to the UPF0313 family.</text>
</comment>
<feature type="binding site" evidence="6">
    <location>
        <position position="305"/>
    </location>
    <ligand>
        <name>[4Fe-4S] cluster</name>
        <dbReference type="ChEBI" id="CHEBI:49883"/>
        <note>4Fe-4S-S-AdoMet</note>
    </ligand>
</feature>
<feature type="domain" description="Radical SAM core" evidence="8">
    <location>
        <begin position="291"/>
        <end position="563"/>
    </location>
</feature>
<dbReference type="PANTHER" id="PTHR32331">
    <property type="entry name" value="UPF0313 PROTEIN YGIQ"/>
    <property type="match status" value="1"/>
</dbReference>
<keyword evidence="2 6" id="KW-0949">S-adenosyl-L-methionine</keyword>
<gene>
    <name evidence="9" type="ORF">C8D98_2251</name>
</gene>
<dbReference type="InterPro" id="IPR006638">
    <property type="entry name" value="Elp3/MiaA/NifB-like_rSAM"/>
</dbReference>
<organism evidence="9 10">
    <name type="scientific">Seleniivibrio woodruffii</name>
    <dbReference type="NCBI Taxonomy" id="1078050"/>
    <lineage>
        <taxon>Bacteria</taxon>
        <taxon>Pseudomonadati</taxon>
        <taxon>Deferribacterota</taxon>
        <taxon>Deferribacteres</taxon>
        <taxon>Deferribacterales</taxon>
        <taxon>Geovibrionaceae</taxon>
        <taxon>Seleniivibrio</taxon>
    </lineage>
</organism>
<evidence type="ECO:0000256" key="5">
    <source>
        <dbReference type="ARBA" id="ARBA00023014"/>
    </source>
</evidence>
<dbReference type="SUPFAM" id="SSF102114">
    <property type="entry name" value="Radical SAM enzymes"/>
    <property type="match status" value="1"/>
</dbReference>
<accession>A0A4R1K579</accession>
<evidence type="ECO:0000256" key="2">
    <source>
        <dbReference type="ARBA" id="ARBA00022691"/>
    </source>
</evidence>
<dbReference type="GO" id="GO:0005506">
    <property type="term" value="F:iron ion binding"/>
    <property type="evidence" value="ECO:0007669"/>
    <property type="project" value="UniProtKB-UniRule"/>
</dbReference>
<evidence type="ECO:0000256" key="3">
    <source>
        <dbReference type="ARBA" id="ARBA00022723"/>
    </source>
</evidence>
<keyword evidence="10" id="KW-1185">Reference proteome</keyword>
<keyword evidence="4 6" id="KW-0408">Iron</keyword>
<protein>
    <submittedName>
        <fullName evidence="9">Putative radical SAM protein YgiQ</fullName>
    </submittedName>
</protein>
<evidence type="ECO:0000313" key="9">
    <source>
        <dbReference type="EMBL" id="TCK59318.1"/>
    </source>
</evidence>
<dbReference type="HAMAP" id="MF_01251">
    <property type="entry name" value="UPF0313"/>
    <property type="match status" value="1"/>
</dbReference>
<dbReference type="AlphaFoldDB" id="A0A4R1K579"/>
<feature type="binding site" evidence="6">
    <location>
        <position position="312"/>
    </location>
    <ligand>
        <name>[4Fe-4S] cluster</name>
        <dbReference type="ChEBI" id="CHEBI:49883"/>
        <note>4Fe-4S-S-AdoMet</note>
    </ligand>
</feature>
<comment type="caution">
    <text evidence="9">The sequence shown here is derived from an EMBL/GenBank/DDBJ whole genome shotgun (WGS) entry which is preliminary data.</text>
</comment>
<dbReference type="InterPro" id="IPR020612">
    <property type="entry name" value="Methylthiotransferase_CS"/>
</dbReference>
<dbReference type="InterPro" id="IPR024560">
    <property type="entry name" value="UPF0313_C"/>
</dbReference>
<dbReference type="InterPro" id="IPR007197">
    <property type="entry name" value="rSAM"/>
</dbReference>
<dbReference type="NCBIfam" id="TIGR03904">
    <property type="entry name" value="SAM_YgiQ"/>
    <property type="match status" value="1"/>
</dbReference>
<dbReference type="Pfam" id="PF08497">
    <property type="entry name" value="Radical_SAM_N"/>
    <property type="match status" value="1"/>
</dbReference>
<dbReference type="InterPro" id="IPR058240">
    <property type="entry name" value="rSAM_sf"/>
</dbReference>
<evidence type="ECO:0000259" key="8">
    <source>
        <dbReference type="PROSITE" id="PS51918"/>
    </source>
</evidence>
<dbReference type="EMBL" id="SMGG01000006">
    <property type="protein sequence ID" value="TCK59318.1"/>
    <property type="molecule type" value="Genomic_DNA"/>
</dbReference>
<dbReference type="GO" id="GO:0051539">
    <property type="term" value="F:4 iron, 4 sulfur cluster binding"/>
    <property type="evidence" value="ECO:0007669"/>
    <property type="project" value="UniProtKB-KW"/>
</dbReference>
<feature type="region of interest" description="Disordered" evidence="7">
    <location>
        <begin position="557"/>
        <end position="588"/>
    </location>
</feature>
<evidence type="ECO:0000313" key="10">
    <source>
        <dbReference type="Proteomes" id="UP000294614"/>
    </source>
</evidence>
<feature type="compositionally biased region" description="Basic residues" evidence="7">
    <location>
        <begin position="577"/>
        <end position="588"/>
    </location>
</feature>
<dbReference type="PROSITE" id="PS51918">
    <property type="entry name" value="RADICAL_SAM"/>
    <property type="match status" value="1"/>
</dbReference>
<dbReference type="Gene3D" id="3.80.30.20">
    <property type="entry name" value="tm_1862 like domain"/>
    <property type="match status" value="1"/>
</dbReference>
<dbReference type="RefSeq" id="WP_132874230.1">
    <property type="nucleotide sequence ID" value="NZ_SMGG01000006.1"/>
</dbReference>
<dbReference type="Pfam" id="PF11842">
    <property type="entry name" value="DUF3362"/>
    <property type="match status" value="1"/>
</dbReference>
<dbReference type="InterPro" id="IPR022946">
    <property type="entry name" value="UPF0313"/>
</dbReference>
<evidence type="ECO:0000256" key="1">
    <source>
        <dbReference type="ARBA" id="ARBA00022485"/>
    </source>
</evidence>
<dbReference type="InterPro" id="IPR023404">
    <property type="entry name" value="rSAM_horseshoe"/>
</dbReference>
<dbReference type="PANTHER" id="PTHR32331:SF0">
    <property type="entry name" value="UPF0313 PROTEIN YGIQ"/>
    <property type="match status" value="1"/>
</dbReference>
<sequence>MTTSKNFLPVTAEEISALGWDRPDIILVSGDTYLDSPYNGTAIIGRLLQDEGYRVAIIAQPDMNTADIARLGEPKLFWGVSAGCVDSMVANYTASKKKRRTDDFTPGGENDRRPDRALLAYTNLIRRHFKNTKPIVLGGIEASLRRVTHYDFWSDGLRKPILFDAKADYLVYGMGEKTILELAEALKNGSDTTGIRGLCYYAKEIPAGYAELPSHEECTEDKDVFTKMFHTFYQNNDPITAKGLAQRVDTRYLIQNPPSQTPSRIEMNRYYELPYTYRVHPFYAAQGPVRALDTIRNSVTTHRGCYGECSFCAIAVHQGITIAERTEASVLKEVQRFIDAEGFNGIINDVGGPTANMFGMECRKKKDHGRCANKRCLYPQKCPQMPSDHRKLNSLLNSIRKTEGIKRVFVASGIRYDIIMDDKAFGGQYLDNMVNFHVSGQMKIAPEHMKDNILGLMGKPSADVLKKFVEDFYKRNKVRQQFLTYYLIAAHPGCTVQDMEDLKKFTSKELKINPEQVQIFTPTPSTYSSLMYYTEKNPFTGESIFVEKDPNRRKIQKDIIAPPEEKKPVKTVPYPFAKKKKGSNRPKG</sequence>
<evidence type="ECO:0000256" key="4">
    <source>
        <dbReference type="ARBA" id="ARBA00023004"/>
    </source>
</evidence>
<dbReference type="SFLD" id="SFLDS00029">
    <property type="entry name" value="Radical_SAM"/>
    <property type="match status" value="1"/>
</dbReference>
<comment type="cofactor">
    <cofactor evidence="6">
        <name>[4Fe-4S] cluster</name>
        <dbReference type="ChEBI" id="CHEBI:49883"/>
    </cofactor>
    <text evidence="6">Binds 1 [4Fe-4S] cluster. The cluster is coordinated with 3 cysteines and an exchangeable S-adenosyl-L-methionine.</text>
</comment>
<feature type="binding site" evidence="6">
    <location>
        <position position="309"/>
    </location>
    <ligand>
        <name>[4Fe-4S] cluster</name>
        <dbReference type="ChEBI" id="CHEBI:49883"/>
        <note>4Fe-4S-S-AdoMet</note>
    </ligand>
</feature>
<name>A0A4R1K579_9BACT</name>
<dbReference type="SFLD" id="SFLDG01082">
    <property type="entry name" value="B12-binding_domain_containing"/>
    <property type="match status" value="1"/>
</dbReference>
<evidence type="ECO:0000256" key="6">
    <source>
        <dbReference type="HAMAP-Rule" id="MF_01251"/>
    </source>
</evidence>
<keyword evidence="3 6" id="KW-0479">Metal-binding</keyword>
<evidence type="ECO:0000256" key="7">
    <source>
        <dbReference type="SAM" id="MobiDB-lite"/>
    </source>
</evidence>
<keyword evidence="5 6" id="KW-0411">Iron-sulfur</keyword>
<dbReference type="SFLD" id="SFLDG01069">
    <property type="entry name" value="UPF0313"/>
    <property type="match status" value="1"/>
</dbReference>
<dbReference type="PROSITE" id="PS01278">
    <property type="entry name" value="MTTASE_RADICAL"/>
    <property type="match status" value="1"/>
</dbReference>
<dbReference type="SMART" id="SM00729">
    <property type="entry name" value="Elp3"/>
    <property type="match status" value="1"/>
</dbReference>
<proteinExistence type="inferred from homology"/>
<dbReference type="GO" id="GO:0003824">
    <property type="term" value="F:catalytic activity"/>
    <property type="evidence" value="ECO:0007669"/>
    <property type="project" value="InterPro"/>
</dbReference>
<dbReference type="InterPro" id="IPR013704">
    <property type="entry name" value="UPF0313_N"/>
</dbReference>
<keyword evidence="1 6" id="KW-0004">4Fe-4S</keyword>
<dbReference type="Proteomes" id="UP000294614">
    <property type="component" value="Unassembled WGS sequence"/>
</dbReference>
<reference evidence="9 10" key="1">
    <citation type="submission" date="2019-03" db="EMBL/GenBank/DDBJ databases">
        <title>Genomic Encyclopedia of Type Strains, Phase IV (KMG-IV): sequencing the most valuable type-strain genomes for metagenomic binning, comparative biology and taxonomic classification.</title>
        <authorList>
            <person name="Goeker M."/>
        </authorList>
    </citation>
    <scope>NUCLEOTIDE SEQUENCE [LARGE SCALE GENOMIC DNA]</scope>
    <source>
        <strain evidence="9 10">DSM 24984</strain>
    </source>
</reference>
<dbReference type="OrthoDB" id="9803479at2"/>